<dbReference type="Proteomes" id="UP001560296">
    <property type="component" value="Unassembled WGS sequence"/>
</dbReference>
<name>A0ABV3YNA8_9PSED</name>
<dbReference type="PROSITE" id="PS51257">
    <property type="entry name" value="PROKAR_LIPOPROTEIN"/>
    <property type="match status" value="1"/>
</dbReference>
<keyword evidence="1" id="KW-0732">Signal</keyword>
<gene>
    <name evidence="2" type="ORF">AB5S05_01895</name>
</gene>
<feature type="chain" id="PRO_5046593638" description="Lipoprotein" evidence="1">
    <location>
        <begin position="16"/>
        <end position="246"/>
    </location>
</feature>
<evidence type="ECO:0000313" key="3">
    <source>
        <dbReference type="Proteomes" id="UP001560296"/>
    </source>
</evidence>
<proteinExistence type="predicted"/>
<keyword evidence="3" id="KW-1185">Reference proteome</keyword>
<protein>
    <recommendedName>
        <fullName evidence="4">Lipoprotein</fullName>
    </recommendedName>
</protein>
<feature type="signal peptide" evidence="1">
    <location>
        <begin position="1"/>
        <end position="15"/>
    </location>
</feature>
<accession>A0ABV3YNA8</accession>
<reference evidence="2 3" key="1">
    <citation type="submission" date="2024-07" db="EMBL/GenBank/DDBJ databases">
        <authorList>
            <person name="Li M."/>
        </authorList>
    </citation>
    <scope>NUCLEOTIDE SEQUENCE [LARGE SCALE GENOMIC DNA]</scope>
    <source>
        <strain evidence="2 3">25A3E</strain>
    </source>
</reference>
<evidence type="ECO:0000256" key="1">
    <source>
        <dbReference type="SAM" id="SignalP"/>
    </source>
</evidence>
<sequence>MRPCLSLLLAYGVLAGCASPPSDPNGTWINRAAIEAASEHGSLREALLAYGPNLEWQIDGQRQQASFSNGFELGEGQLVGEDLGRFRIDFYGDYHEYLSLDGDELAQQASGVWPEQRFVRADSVAPADAPPGSAFEQALYRSYLGGTWTIRQGQGEGGLVLFHSDGQVQGLPGAERYALCLAGDCAAMSGEHDSLWLQLGEQGQAWLFEHDGPQLSIFEALNRAPFDEMPDYQKGAQRWLLERRSQ</sequence>
<comment type="caution">
    <text evidence="2">The sequence shown here is derived from an EMBL/GenBank/DDBJ whole genome shotgun (WGS) entry which is preliminary data.</text>
</comment>
<evidence type="ECO:0000313" key="2">
    <source>
        <dbReference type="EMBL" id="MEX6500801.1"/>
    </source>
</evidence>
<dbReference type="RefSeq" id="WP_369285721.1">
    <property type="nucleotide sequence ID" value="NZ_JBFTEG010000001.1"/>
</dbReference>
<organism evidence="2 3">
    <name type="scientific">Pseudomonas zhanjiangensis</name>
    <dbReference type="NCBI Taxonomy" id="3239015"/>
    <lineage>
        <taxon>Bacteria</taxon>
        <taxon>Pseudomonadati</taxon>
        <taxon>Pseudomonadota</taxon>
        <taxon>Gammaproteobacteria</taxon>
        <taxon>Pseudomonadales</taxon>
        <taxon>Pseudomonadaceae</taxon>
        <taxon>Pseudomonas</taxon>
    </lineage>
</organism>
<dbReference type="EMBL" id="JBFTEG010000001">
    <property type="protein sequence ID" value="MEX6500801.1"/>
    <property type="molecule type" value="Genomic_DNA"/>
</dbReference>
<evidence type="ECO:0008006" key="4">
    <source>
        <dbReference type="Google" id="ProtNLM"/>
    </source>
</evidence>